<dbReference type="AlphaFoldDB" id="A0A1J7J0D7"/>
<feature type="region of interest" description="Disordered" evidence="1">
    <location>
        <begin position="136"/>
        <end position="163"/>
    </location>
</feature>
<feature type="compositionally biased region" description="Polar residues" evidence="1">
    <location>
        <begin position="150"/>
        <end position="163"/>
    </location>
</feature>
<protein>
    <submittedName>
        <fullName evidence="2">Uncharacterized protein</fullName>
    </submittedName>
</protein>
<dbReference type="InParanoid" id="A0A1J7J0D7"/>
<evidence type="ECO:0000256" key="1">
    <source>
        <dbReference type="SAM" id="MobiDB-lite"/>
    </source>
</evidence>
<organism evidence="2 3">
    <name type="scientific">Coniochaeta ligniaria NRRL 30616</name>
    <dbReference type="NCBI Taxonomy" id="1408157"/>
    <lineage>
        <taxon>Eukaryota</taxon>
        <taxon>Fungi</taxon>
        <taxon>Dikarya</taxon>
        <taxon>Ascomycota</taxon>
        <taxon>Pezizomycotina</taxon>
        <taxon>Sordariomycetes</taxon>
        <taxon>Sordariomycetidae</taxon>
        <taxon>Coniochaetales</taxon>
        <taxon>Coniochaetaceae</taxon>
        <taxon>Coniochaeta</taxon>
    </lineage>
</organism>
<proteinExistence type="predicted"/>
<dbReference type="Proteomes" id="UP000182658">
    <property type="component" value="Unassembled WGS sequence"/>
</dbReference>
<name>A0A1J7J0D7_9PEZI</name>
<accession>A0A1J7J0D7</accession>
<gene>
    <name evidence="2" type="ORF">CONLIGDRAFT_159355</name>
</gene>
<keyword evidence="3" id="KW-1185">Reference proteome</keyword>
<evidence type="ECO:0000313" key="2">
    <source>
        <dbReference type="EMBL" id="OIW32965.1"/>
    </source>
</evidence>
<reference evidence="2 3" key="1">
    <citation type="submission" date="2016-10" db="EMBL/GenBank/DDBJ databases">
        <title>Draft genome sequence of Coniochaeta ligniaria NRRL30616, a lignocellulolytic fungus for bioabatement of inhibitors in plant biomass hydrolysates.</title>
        <authorList>
            <consortium name="DOE Joint Genome Institute"/>
            <person name="Jimenez D.J."/>
            <person name="Hector R.E."/>
            <person name="Riley R."/>
            <person name="Sun H."/>
            <person name="Grigoriev I.V."/>
            <person name="Van Elsas J.D."/>
            <person name="Nichols N.N."/>
        </authorList>
    </citation>
    <scope>NUCLEOTIDE SEQUENCE [LARGE SCALE GENOMIC DNA]</scope>
    <source>
        <strain evidence="2 3">NRRL 30616</strain>
    </source>
</reference>
<evidence type="ECO:0000313" key="3">
    <source>
        <dbReference type="Proteomes" id="UP000182658"/>
    </source>
</evidence>
<dbReference type="EMBL" id="KV875094">
    <property type="protein sequence ID" value="OIW32965.1"/>
    <property type="molecule type" value="Genomic_DNA"/>
</dbReference>
<sequence>MSLDVESFVCCMNTVAEMHLLGYYEVRSWFQHLRLPGTDLLLLNGRHNCAPDGKQLRAQDSPSLFGLAWRQATANDANSCTPSVAINALNSGEENFLFAPCSCLPPIRPQGEHRIDYQATIGRVLPATEARYGAEATRAGRTPLARSRRSSPLTTVRRTGSTSNATNIAKTDLCIRRDRNHDFILGLSYYCQQYQSPVISGHEAVTA</sequence>